<feature type="compositionally biased region" description="Acidic residues" evidence="8">
    <location>
        <begin position="260"/>
        <end position="273"/>
    </location>
</feature>
<accession>S8F889</accession>
<evidence type="ECO:0000256" key="7">
    <source>
        <dbReference type="ARBA" id="ARBA00023136"/>
    </source>
</evidence>
<dbReference type="eggNOG" id="ENOG502RY63">
    <property type="taxonomic scope" value="Eukaryota"/>
</dbReference>
<keyword evidence="5 9" id="KW-0812">Transmembrane</keyword>
<keyword evidence="3" id="KW-0813">Transport</keyword>
<evidence type="ECO:0000313" key="10">
    <source>
        <dbReference type="EMBL" id="EPS97860.1"/>
    </source>
</evidence>
<dbReference type="InterPro" id="IPR045861">
    <property type="entry name" value="CorA_cytoplasmic_dom"/>
</dbReference>
<dbReference type="AlphaFoldDB" id="S8F889"/>
<dbReference type="PANTHER" id="PTHR46494:SF1">
    <property type="entry name" value="CORA FAMILY METAL ION TRANSPORTER (EUROFUNG)"/>
    <property type="match status" value="1"/>
</dbReference>
<comment type="subcellular location">
    <subcellularLocation>
        <location evidence="1">Cell membrane</location>
        <topology evidence="1">Multi-pass membrane protein</topology>
    </subcellularLocation>
</comment>
<evidence type="ECO:0000256" key="1">
    <source>
        <dbReference type="ARBA" id="ARBA00004651"/>
    </source>
</evidence>
<dbReference type="SUPFAM" id="SSF144083">
    <property type="entry name" value="Magnesium transport protein CorA, transmembrane region"/>
    <property type="match status" value="1"/>
</dbReference>
<dbReference type="GO" id="GO:0000287">
    <property type="term" value="F:magnesium ion binding"/>
    <property type="evidence" value="ECO:0007669"/>
    <property type="project" value="TreeGrafter"/>
</dbReference>
<dbReference type="Gene3D" id="1.20.58.340">
    <property type="entry name" value="Magnesium transport protein CorA, transmembrane region"/>
    <property type="match status" value="2"/>
</dbReference>
<reference evidence="10 11" key="1">
    <citation type="journal article" date="2012" name="Science">
        <title>The Paleozoic origin of enzymatic lignin decomposition reconstructed from 31 fungal genomes.</title>
        <authorList>
            <person name="Floudas D."/>
            <person name="Binder M."/>
            <person name="Riley R."/>
            <person name="Barry K."/>
            <person name="Blanchette R.A."/>
            <person name="Henrissat B."/>
            <person name="Martinez A.T."/>
            <person name="Otillar R."/>
            <person name="Spatafora J.W."/>
            <person name="Yadav J.S."/>
            <person name="Aerts A."/>
            <person name="Benoit I."/>
            <person name="Boyd A."/>
            <person name="Carlson A."/>
            <person name="Copeland A."/>
            <person name="Coutinho P.M."/>
            <person name="de Vries R.P."/>
            <person name="Ferreira P."/>
            <person name="Findley K."/>
            <person name="Foster B."/>
            <person name="Gaskell J."/>
            <person name="Glotzer D."/>
            <person name="Gorecki P."/>
            <person name="Heitman J."/>
            <person name="Hesse C."/>
            <person name="Hori C."/>
            <person name="Igarashi K."/>
            <person name="Jurgens J.A."/>
            <person name="Kallen N."/>
            <person name="Kersten P."/>
            <person name="Kohler A."/>
            <person name="Kuees U."/>
            <person name="Kumar T.K.A."/>
            <person name="Kuo A."/>
            <person name="LaButti K."/>
            <person name="Larrondo L.F."/>
            <person name="Lindquist E."/>
            <person name="Ling A."/>
            <person name="Lombard V."/>
            <person name="Lucas S."/>
            <person name="Lundell T."/>
            <person name="Martin R."/>
            <person name="McLaughlin D.J."/>
            <person name="Morgenstern I."/>
            <person name="Morin E."/>
            <person name="Murat C."/>
            <person name="Nagy L.G."/>
            <person name="Nolan M."/>
            <person name="Ohm R.A."/>
            <person name="Patyshakuliyeva A."/>
            <person name="Rokas A."/>
            <person name="Ruiz-Duenas F.J."/>
            <person name="Sabat G."/>
            <person name="Salamov A."/>
            <person name="Samejima M."/>
            <person name="Schmutz J."/>
            <person name="Slot J.C."/>
            <person name="St John F."/>
            <person name="Stenlid J."/>
            <person name="Sun H."/>
            <person name="Sun S."/>
            <person name="Syed K."/>
            <person name="Tsang A."/>
            <person name="Wiebenga A."/>
            <person name="Young D."/>
            <person name="Pisabarro A."/>
            <person name="Eastwood D.C."/>
            <person name="Martin F."/>
            <person name="Cullen D."/>
            <person name="Grigoriev I.V."/>
            <person name="Hibbett D.S."/>
        </authorList>
    </citation>
    <scope>NUCLEOTIDE SEQUENCE</scope>
    <source>
        <strain evidence="11">FP-58527</strain>
    </source>
</reference>
<name>S8F889_FOMSC</name>
<dbReference type="InterPro" id="IPR045863">
    <property type="entry name" value="CorA_TM1_TM2"/>
</dbReference>
<dbReference type="OrthoDB" id="165352at2759"/>
<organism evidence="10 11">
    <name type="scientific">Fomitopsis schrenkii</name>
    <name type="common">Brown rot fungus</name>
    <dbReference type="NCBI Taxonomy" id="2126942"/>
    <lineage>
        <taxon>Eukaryota</taxon>
        <taxon>Fungi</taxon>
        <taxon>Dikarya</taxon>
        <taxon>Basidiomycota</taxon>
        <taxon>Agaricomycotina</taxon>
        <taxon>Agaricomycetes</taxon>
        <taxon>Polyporales</taxon>
        <taxon>Fomitopsis</taxon>
    </lineage>
</organism>
<dbReference type="SUPFAM" id="SSF143865">
    <property type="entry name" value="CorA soluble domain-like"/>
    <property type="match status" value="1"/>
</dbReference>
<feature type="transmembrane region" description="Helical" evidence="9">
    <location>
        <begin position="577"/>
        <end position="599"/>
    </location>
</feature>
<dbReference type="InterPro" id="IPR002523">
    <property type="entry name" value="MgTranspt_CorA/ZnTranspt_ZntB"/>
</dbReference>
<evidence type="ECO:0000256" key="4">
    <source>
        <dbReference type="ARBA" id="ARBA00022475"/>
    </source>
</evidence>
<keyword evidence="4" id="KW-1003">Cell membrane</keyword>
<dbReference type="Proteomes" id="UP000015241">
    <property type="component" value="Unassembled WGS sequence"/>
</dbReference>
<dbReference type="EMBL" id="KE504172">
    <property type="protein sequence ID" value="EPS97860.1"/>
    <property type="molecule type" value="Genomic_DNA"/>
</dbReference>
<evidence type="ECO:0008006" key="12">
    <source>
        <dbReference type="Google" id="ProtNLM"/>
    </source>
</evidence>
<dbReference type="GO" id="GO:0015095">
    <property type="term" value="F:magnesium ion transmembrane transporter activity"/>
    <property type="evidence" value="ECO:0007669"/>
    <property type="project" value="TreeGrafter"/>
</dbReference>
<evidence type="ECO:0000256" key="2">
    <source>
        <dbReference type="ARBA" id="ARBA00009765"/>
    </source>
</evidence>
<proteinExistence type="inferred from homology"/>
<gene>
    <name evidence="10" type="ORF">FOMPIDRAFT_1024896</name>
</gene>
<dbReference type="STRING" id="743788.S8F889"/>
<feature type="compositionally biased region" description="Polar residues" evidence="8">
    <location>
        <begin position="243"/>
        <end position="252"/>
    </location>
</feature>
<dbReference type="GO" id="GO:0005886">
    <property type="term" value="C:plasma membrane"/>
    <property type="evidence" value="ECO:0007669"/>
    <property type="project" value="UniProtKB-SubCell"/>
</dbReference>
<protein>
    <recommendedName>
        <fullName evidence="12">Cora-domain-containing protein</fullName>
    </recommendedName>
</protein>
<feature type="region of interest" description="Disordered" evidence="8">
    <location>
        <begin position="240"/>
        <end position="330"/>
    </location>
</feature>
<evidence type="ECO:0000256" key="6">
    <source>
        <dbReference type="ARBA" id="ARBA00022989"/>
    </source>
</evidence>
<feature type="compositionally biased region" description="Basic and acidic residues" evidence="8">
    <location>
        <begin position="302"/>
        <end position="320"/>
    </location>
</feature>
<evidence type="ECO:0000256" key="3">
    <source>
        <dbReference type="ARBA" id="ARBA00022448"/>
    </source>
</evidence>
<evidence type="ECO:0000256" key="8">
    <source>
        <dbReference type="SAM" id="MobiDB-lite"/>
    </source>
</evidence>
<feature type="compositionally biased region" description="Polar residues" evidence="8">
    <location>
        <begin position="281"/>
        <end position="293"/>
    </location>
</feature>
<dbReference type="PANTHER" id="PTHR46494">
    <property type="entry name" value="CORA FAMILY METAL ION TRANSPORTER (EUROFUNG)"/>
    <property type="match status" value="1"/>
</dbReference>
<dbReference type="GO" id="GO:0015087">
    <property type="term" value="F:cobalt ion transmembrane transporter activity"/>
    <property type="evidence" value="ECO:0007669"/>
    <property type="project" value="TreeGrafter"/>
</dbReference>
<feature type="transmembrane region" description="Helical" evidence="9">
    <location>
        <begin position="543"/>
        <end position="562"/>
    </location>
</feature>
<evidence type="ECO:0000313" key="11">
    <source>
        <dbReference type="Proteomes" id="UP000015241"/>
    </source>
</evidence>
<dbReference type="HOGENOM" id="CLU_015119_1_0_1"/>
<dbReference type="GO" id="GO:0050897">
    <property type="term" value="F:cobalt ion binding"/>
    <property type="evidence" value="ECO:0007669"/>
    <property type="project" value="TreeGrafter"/>
</dbReference>
<dbReference type="Gene3D" id="3.30.460.20">
    <property type="entry name" value="CorA soluble domain-like"/>
    <property type="match status" value="1"/>
</dbReference>
<dbReference type="InParanoid" id="S8F889"/>
<evidence type="ECO:0000256" key="5">
    <source>
        <dbReference type="ARBA" id="ARBA00022692"/>
    </source>
</evidence>
<keyword evidence="11" id="KW-1185">Reference proteome</keyword>
<keyword evidence="6 9" id="KW-1133">Transmembrane helix</keyword>
<evidence type="ECO:0000256" key="9">
    <source>
        <dbReference type="SAM" id="Phobius"/>
    </source>
</evidence>
<sequence>MPRENSFTDSDGRSLTPDLEEAIMREAEVQRSDCPEPIVMDAYGGKRYLDPKVVSAPDLTNSQQQGSARLPAEVDFNDVLPRAFPTPADRFRATVRKVMAMNRTASSIMVGPGIGSEPGVDPRRASANVAYSGIKQKCIIEMVDYSTMRTSFGRMTNNEFIKMLRNPAASRRDPWVRVRWINVCGLSWDVISALALKYEMHPLAIEDILSQRQHSRSKADYYPQHLFLRILCHSLTSEDYRTPDSSVTSLPRSESPDLIGIEESDDDEDISPPDDDRTVYGSMNPSRFSSTKRGSLKNGATKAKEAGDVERSAIQDEQLRRLQPPATDNKRQLARHIKLIRELKKGDRVAVKVHPMCIFLFRDGTVISINQDTDSSFTEPITNRLRQRHTGLRMTADPSLLIQSLLDLIVDAALEVVEEYQAKILKIEQDVLLKPSIDTVRRLHILQGDLILHKRTLEPIKTVVYGLRRYDDDRVAAMSERVDPTVKIQGYMSHKAKIYLADVHDHMEYILASLEMFAGVSENLINYTFNMASYQMNEVMRRLTLATIIFLPLTLLTGYFGMNFQSMWSVNHGHSDIIFWIIALPLMAIVVPLFAYPDLRNMVRYLQKRLVKKKISRSYGRRGRRL</sequence>
<comment type="similarity">
    <text evidence="2">Belongs to the CorA metal ion transporter (MIT) (TC 1.A.35) family.</text>
</comment>
<keyword evidence="7 9" id="KW-0472">Membrane</keyword>
<dbReference type="Pfam" id="PF01544">
    <property type="entry name" value="CorA"/>
    <property type="match status" value="1"/>
</dbReference>